<organism evidence="11 12">
    <name type="scientific">Spraguea lophii (strain 42_110)</name>
    <name type="common">Microsporidian parasite</name>
    <dbReference type="NCBI Taxonomy" id="1358809"/>
    <lineage>
        <taxon>Eukaryota</taxon>
        <taxon>Fungi</taxon>
        <taxon>Fungi incertae sedis</taxon>
        <taxon>Microsporidia</taxon>
        <taxon>Spragueidae</taxon>
        <taxon>Spraguea</taxon>
    </lineage>
</organism>
<comment type="similarity">
    <text evidence="3 9">Belongs to the TFB2 family.</text>
</comment>
<reference evidence="12" key="1">
    <citation type="journal article" date="2013" name="PLoS Genet.">
        <title>The genome of Spraguea lophii and the basis of host-microsporidian interactions.</title>
        <authorList>
            <person name="Campbell S.E."/>
            <person name="Williams T.A."/>
            <person name="Yousuf A."/>
            <person name="Soanes D.M."/>
            <person name="Paszkiewicz K.H."/>
            <person name="Williams B.A.P."/>
        </authorList>
    </citation>
    <scope>NUCLEOTIDE SEQUENCE [LARGE SCALE GENOMIC DNA]</scope>
    <source>
        <strain evidence="12">42_110</strain>
    </source>
</reference>
<name>S7W585_SPRLO</name>
<proteinExistence type="inferred from homology"/>
<evidence type="ECO:0000313" key="11">
    <source>
        <dbReference type="EMBL" id="EPR77921.1"/>
    </source>
</evidence>
<evidence type="ECO:0000259" key="10">
    <source>
        <dbReference type="Pfam" id="PF18307"/>
    </source>
</evidence>
<keyword evidence="4 9" id="KW-0227">DNA damage</keyword>
<dbReference type="OrthoDB" id="364513at2759"/>
<dbReference type="VEuPathDB" id="MicrosporidiaDB:SLOPH_2327"/>
<keyword evidence="12" id="KW-1185">Reference proteome</keyword>
<dbReference type="PANTHER" id="PTHR13152:SF0">
    <property type="entry name" value="GENERAL TRANSCRIPTION FACTOR IIH SUBUNIT 4"/>
    <property type="match status" value="1"/>
</dbReference>
<protein>
    <recommendedName>
        <fullName evidence="9">RNA polymerase II transcription factor B subunit 2</fullName>
    </recommendedName>
</protein>
<keyword evidence="6 9" id="KW-0804">Transcription</keyword>
<comment type="function">
    <text evidence="9">Component of the general transcription and DNA repair factor IIH (TFIIH) core complex which is involved in general and transcription-coupled nucleotide excision repair (NER) of damaged DNA.</text>
</comment>
<sequence length="397" mass="46673">MNYMVIQYLLSIKEREYLYKNNIFCLRLLKILGSDISKLIIELMCIAKHVKNTKGDKSRYKILKNLNILYKDGNNIFINKIFLSSIKKGFAEKNPTNIFYEEYVLEEKGLFDERKIKILQLIVEGRYDKCIGRIDNILKYKKIIEHGKVTQKGFEFLLKSKREQTWEIILSSIDFINELNKGAKIDLLIMLFEMGNCGGKFYRVKAISAAQKDLLKYLDEIGLVKIEQNGIRIYNEMKWLFSNTKEQKEEYLIIETNFKIYAYCSHMHEIAILKLFSTLYLALPNLTVGMITEESVSQAFNKGIKAEQIVHYLQNVSEKPLPNTIKDQFFIWENNRNRIYTQESYLYSGFSGFVEYKKVMDFTIENNLLLEKDDDRRILIVTADGHKMVKNFVKNGN</sequence>
<dbReference type="AlphaFoldDB" id="S7W585"/>
<accession>S7W585</accession>
<dbReference type="HOGENOM" id="CLU_027280_4_0_1"/>
<evidence type="ECO:0000256" key="5">
    <source>
        <dbReference type="ARBA" id="ARBA00023015"/>
    </source>
</evidence>
<evidence type="ECO:0000256" key="2">
    <source>
        <dbReference type="ARBA" id="ARBA00004123"/>
    </source>
</evidence>
<dbReference type="FunCoup" id="S7W585">
    <property type="interactions" value="93"/>
</dbReference>
<comment type="function">
    <text evidence="1">Component of the general transcription and DNA repair factor IIH (TFIIH) core complex, which is involved in general and transcription-coupled nucleotide excision repair (NER) of damaged DNA and, when complexed to TFIIK, in RNA transcription by RNA polymerase II. In NER, TFIIH acts by opening DNA around the lesion to allow the excision of the damaged oligonucleotide and its replacement by a new DNA fragment. In transcription, TFIIH has an essential role in transcription initiation. When the pre-initiation complex (PIC) has been established, TFIIH is required for promoter opening and promoter escape. Phosphorylation of the C-terminal tail (CTD) of the largest subunit of RNA polymerase II by the kinase module TFIIK controls the initiation of transcription.</text>
</comment>
<dbReference type="GO" id="GO:0005675">
    <property type="term" value="C:transcription factor TFIIH holo complex"/>
    <property type="evidence" value="ECO:0007669"/>
    <property type="project" value="TreeGrafter"/>
</dbReference>
<evidence type="ECO:0000256" key="6">
    <source>
        <dbReference type="ARBA" id="ARBA00023163"/>
    </source>
</evidence>
<gene>
    <name evidence="11" type="ORF">SLOPH_2327</name>
</gene>
<dbReference type="InterPro" id="IPR004598">
    <property type="entry name" value="TFIIH_p52/Tfb2"/>
</dbReference>
<dbReference type="PANTHER" id="PTHR13152">
    <property type="entry name" value="TFIIH, POLYPEPTIDE 4"/>
    <property type="match status" value="1"/>
</dbReference>
<comment type="caution">
    <text evidence="11">The sequence shown here is derived from an EMBL/GenBank/DDBJ whole genome shotgun (WGS) entry which is preliminary data.</text>
</comment>
<evidence type="ECO:0000313" key="12">
    <source>
        <dbReference type="Proteomes" id="UP000014978"/>
    </source>
</evidence>
<dbReference type="STRING" id="1358809.S7W585"/>
<dbReference type="OMA" id="MIVFEMG"/>
<evidence type="ECO:0000256" key="7">
    <source>
        <dbReference type="ARBA" id="ARBA00023204"/>
    </source>
</evidence>
<dbReference type="GO" id="GO:0003690">
    <property type="term" value="F:double-stranded DNA binding"/>
    <property type="evidence" value="ECO:0007669"/>
    <property type="project" value="TreeGrafter"/>
</dbReference>
<dbReference type="InterPro" id="IPR040662">
    <property type="entry name" value="Tfb2_C"/>
</dbReference>
<evidence type="ECO:0000256" key="8">
    <source>
        <dbReference type="ARBA" id="ARBA00023242"/>
    </source>
</evidence>
<dbReference type="Pfam" id="PF18307">
    <property type="entry name" value="Tfb2_C"/>
    <property type="match status" value="1"/>
</dbReference>
<dbReference type="GO" id="GO:0000439">
    <property type="term" value="C:transcription factor TFIIH core complex"/>
    <property type="evidence" value="ECO:0007669"/>
    <property type="project" value="InterPro"/>
</dbReference>
<dbReference type="Proteomes" id="UP000014978">
    <property type="component" value="Unassembled WGS sequence"/>
</dbReference>
<keyword evidence="5 9" id="KW-0805">Transcription regulation</keyword>
<dbReference type="InParanoid" id="S7W585"/>
<dbReference type="EMBL" id="ATCN01001137">
    <property type="protein sequence ID" value="EPR77921.1"/>
    <property type="molecule type" value="Genomic_DNA"/>
</dbReference>
<evidence type="ECO:0000256" key="4">
    <source>
        <dbReference type="ARBA" id="ARBA00022763"/>
    </source>
</evidence>
<evidence type="ECO:0000256" key="3">
    <source>
        <dbReference type="ARBA" id="ARBA00007132"/>
    </source>
</evidence>
<dbReference type="Pfam" id="PF03849">
    <property type="entry name" value="Tfb2"/>
    <property type="match status" value="1"/>
</dbReference>
<evidence type="ECO:0000256" key="1">
    <source>
        <dbReference type="ARBA" id="ARBA00002817"/>
    </source>
</evidence>
<comment type="subcellular location">
    <subcellularLocation>
        <location evidence="2 9">Nucleus</location>
    </subcellularLocation>
</comment>
<keyword evidence="7 9" id="KW-0234">DNA repair</keyword>
<dbReference type="Gene3D" id="3.30.70.2610">
    <property type="match status" value="1"/>
</dbReference>
<keyword evidence="8 9" id="KW-0539">Nucleus</keyword>
<dbReference type="GO" id="GO:0001671">
    <property type="term" value="F:ATPase activator activity"/>
    <property type="evidence" value="ECO:0007669"/>
    <property type="project" value="InterPro"/>
</dbReference>
<evidence type="ECO:0000256" key="9">
    <source>
        <dbReference type="RuleBase" id="RU364024"/>
    </source>
</evidence>
<dbReference type="GO" id="GO:0006289">
    <property type="term" value="P:nucleotide-excision repair"/>
    <property type="evidence" value="ECO:0007669"/>
    <property type="project" value="InterPro"/>
</dbReference>
<feature type="domain" description="Transcription factor Tfb2 C-terminal" evidence="10">
    <location>
        <begin position="327"/>
        <end position="394"/>
    </location>
</feature>